<dbReference type="Pfam" id="PF00293">
    <property type="entry name" value="NUDIX"/>
    <property type="match status" value="1"/>
</dbReference>
<dbReference type="EC" id="3.6.-.-" evidence="4"/>
<dbReference type="InterPro" id="IPR020084">
    <property type="entry name" value="NUDIX_hydrolase_CS"/>
</dbReference>
<name>A0ABD5YHA0_9EURY</name>
<feature type="domain" description="Nudix hydrolase" evidence="3">
    <location>
        <begin position="43"/>
        <end position="173"/>
    </location>
</feature>
<dbReference type="PANTHER" id="PTHR43046:SF14">
    <property type="entry name" value="MUTT_NUDIX FAMILY PROTEIN"/>
    <property type="match status" value="1"/>
</dbReference>
<dbReference type="PRINTS" id="PR00502">
    <property type="entry name" value="NUDIXFAMILY"/>
</dbReference>
<comment type="caution">
    <text evidence="4">The sequence shown here is derived from an EMBL/GenBank/DDBJ whole genome shotgun (WGS) entry which is preliminary data.</text>
</comment>
<dbReference type="GO" id="GO:0016787">
    <property type="term" value="F:hydrolase activity"/>
    <property type="evidence" value="ECO:0007669"/>
    <property type="project" value="UniProtKB-KW"/>
</dbReference>
<proteinExistence type="predicted"/>
<accession>A0ABD5YHA0</accession>
<organism evidence="4 5">
    <name type="scientific">Halocatena marina</name>
    <dbReference type="NCBI Taxonomy" id="2934937"/>
    <lineage>
        <taxon>Archaea</taxon>
        <taxon>Methanobacteriati</taxon>
        <taxon>Methanobacteriota</taxon>
        <taxon>Stenosarchaea group</taxon>
        <taxon>Halobacteria</taxon>
        <taxon>Halobacteriales</taxon>
        <taxon>Natronomonadaceae</taxon>
        <taxon>Halocatena</taxon>
    </lineage>
</organism>
<dbReference type="EMBL" id="JBHTAX010000001">
    <property type="protein sequence ID" value="MFC7188608.1"/>
    <property type="molecule type" value="Genomic_DNA"/>
</dbReference>
<comment type="cofactor">
    <cofactor evidence="1">
        <name>Mg(2+)</name>
        <dbReference type="ChEBI" id="CHEBI:18420"/>
    </cofactor>
</comment>
<dbReference type="InterPro" id="IPR000086">
    <property type="entry name" value="NUDIX_hydrolase_dom"/>
</dbReference>
<dbReference type="InterPro" id="IPR020476">
    <property type="entry name" value="Nudix_hydrolase"/>
</dbReference>
<dbReference type="InterPro" id="IPR015797">
    <property type="entry name" value="NUDIX_hydrolase-like_dom_sf"/>
</dbReference>
<keyword evidence="2 4" id="KW-0378">Hydrolase</keyword>
<sequence length="176" mass="19764">MSSAQFPNPEPAAFRARYEDVVWHEGTHELDAESFESVRARAQRGWGVGALIVNEGSVLLVRQDSRWYAPGGMLEFDESPEEGAIREVREETGLTVQLDGLAAIAEQTFVNAANEETFLFYFAMFDALLETAVLTDDPGLSDENISAVEWHATVPIDTYDRPLIVELLQQQHPHWE</sequence>
<dbReference type="SUPFAM" id="SSF55811">
    <property type="entry name" value="Nudix"/>
    <property type="match status" value="1"/>
</dbReference>
<reference evidence="4 5" key="1">
    <citation type="journal article" date="2019" name="Int. J. Syst. Evol. Microbiol.">
        <title>The Global Catalogue of Microorganisms (GCM) 10K type strain sequencing project: providing services to taxonomists for standard genome sequencing and annotation.</title>
        <authorList>
            <consortium name="The Broad Institute Genomics Platform"/>
            <consortium name="The Broad Institute Genome Sequencing Center for Infectious Disease"/>
            <person name="Wu L."/>
            <person name="Ma J."/>
        </authorList>
    </citation>
    <scope>NUCLEOTIDE SEQUENCE [LARGE SCALE GENOMIC DNA]</scope>
    <source>
        <strain evidence="4 5">RDMS1</strain>
    </source>
</reference>
<gene>
    <name evidence="4" type="ORF">ACFQL7_01240</name>
</gene>
<protein>
    <submittedName>
        <fullName evidence="4">NUDIX hydrolase</fullName>
        <ecNumber evidence="4">3.6.-.-</ecNumber>
    </submittedName>
</protein>
<evidence type="ECO:0000259" key="3">
    <source>
        <dbReference type="PROSITE" id="PS51462"/>
    </source>
</evidence>
<dbReference type="CDD" id="cd02883">
    <property type="entry name" value="NUDIX_Hydrolase"/>
    <property type="match status" value="1"/>
</dbReference>
<dbReference type="Gene3D" id="3.90.79.10">
    <property type="entry name" value="Nucleoside Triphosphate Pyrophosphohydrolase"/>
    <property type="match status" value="1"/>
</dbReference>
<keyword evidence="5" id="KW-1185">Reference proteome</keyword>
<dbReference type="Proteomes" id="UP001596417">
    <property type="component" value="Unassembled WGS sequence"/>
</dbReference>
<evidence type="ECO:0000313" key="5">
    <source>
        <dbReference type="Proteomes" id="UP001596417"/>
    </source>
</evidence>
<dbReference type="AlphaFoldDB" id="A0ABD5YHA0"/>
<evidence type="ECO:0000256" key="1">
    <source>
        <dbReference type="ARBA" id="ARBA00001946"/>
    </source>
</evidence>
<dbReference type="PANTHER" id="PTHR43046">
    <property type="entry name" value="GDP-MANNOSE MANNOSYL HYDROLASE"/>
    <property type="match status" value="1"/>
</dbReference>
<evidence type="ECO:0000256" key="2">
    <source>
        <dbReference type="ARBA" id="ARBA00022801"/>
    </source>
</evidence>
<dbReference type="PROSITE" id="PS00893">
    <property type="entry name" value="NUDIX_BOX"/>
    <property type="match status" value="1"/>
</dbReference>
<dbReference type="RefSeq" id="WP_390207772.1">
    <property type="nucleotide sequence ID" value="NZ_JBHSZC010000001.1"/>
</dbReference>
<evidence type="ECO:0000313" key="4">
    <source>
        <dbReference type="EMBL" id="MFC7188608.1"/>
    </source>
</evidence>
<dbReference type="PROSITE" id="PS51462">
    <property type="entry name" value="NUDIX"/>
    <property type="match status" value="1"/>
</dbReference>